<evidence type="ECO:0008006" key="5">
    <source>
        <dbReference type="Google" id="ProtNLM"/>
    </source>
</evidence>
<keyword evidence="4" id="KW-1185">Reference proteome</keyword>
<organism evidence="3 4">
    <name type="scientific">Yinghuangia soli</name>
    <dbReference type="NCBI Taxonomy" id="2908204"/>
    <lineage>
        <taxon>Bacteria</taxon>
        <taxon>Bacillati</taxon>
        <taxon>Actinomycetota</taxon>
        <taxon>Actinomycetes</taxon>
        <taxon>Kitasatosporales</taxon>
        <taxon>Streptomycetaceae</taxon>
        <taxon>Yinghuangia</taxon>
    </lineage>
</organism>
<evidence type="ECO:0000313" key="3">
    <source>
        <dbReference type="EMBL" id="MCF2532413.1"/>
    </source>
</evidence>
<gene>
    <name evidence="3" type="ORF">LZ495_35085</name>
</gene>
<reference evidence="3" key="1">
    <citation type="submission" date="2022-01" db="EMBL/GenBank/DDBJ databases">
        <title>Genome-Based Taxonomic Classification of the Phylum Actinobacteria.</title>
        <authorList>
            <person name="Gao Y."/>
        </authorList>
    </citation>
    <scope>NUCLEOTIDE SEQUENCE</scope>
    <source>
        <strain evidence="3">KLBMP 8922</strain>
    </source>
</reference>
<keyword evidence="2" id="KW-0812">Transmembrane</keyword>
<feature type="transmembrane region" description="Helical" evidence="2">
    <location>
        <begin position="6"/>
        <end position="27"/>
    </location>
</feature>
<dbReference type="Proteomes" id="UP001165378">
    <property type="component" value="Unassembled WGS sequence"/>
</dbReference>
<keyword evidence="2" id="KW-1133">Transmembrane helix</keyword>
<evidence type="ECO:0000313" key="4">
    <source>
        <dbReference type="Proteomes" id="UP001165378"/>
    </source>
</evidence>
<evidence type="ECO:0000256" key="1">
    <source>
        <dbReference type="SAM" id="MobiDB-lite"/>
    </source>
</evidence>
<feature type="compositionally biased region" description="Basic and acidic residues" evidence="1">
    <location>
        <begin position="181"/>
        <end position="193"/>
    </location>
</feature>
<protein>
    <recommendedName>
        <fullName evidence="5">Secreted protein</fullName>
    </recommendedName>
</protein>
<keyword evidence="2" id="KW-0472">Membrane</keyword>
<proteinExistence type="predicted"/>
<sequence length="201" mass="22913">MSTGAVIAVVLVIVVALIAVAAVLLVMDRSRKLQARFGPEYQRMIGAGENRRAVERELRDRERRHRELHVRPLAPEAHDRFAKEWADVQEAFIDAPQGAVADADDLVVRLMHERGYPTHDYDQRVKDLSVDHGHSLEHYRAAHDVLARAEERQATTEDLRSAMVHYRAIFEELLGRSSNVRPDDSEVRSDKPAPRPNSRQM</sequence>
<comment type="caution">
    <text evidence="3">The sequence shown here is derived from an EMBL/GenBank/DDBJ whole genome shotgun (WGS) entry which is preliminary data.</text>
</comment>
<dbReference type="EMBL" id="JAKFHA010000033">
    <property type="protein sequence ID" value="MCF2532413.1"/>
    <property type="molecule type" value="Genomic_DNA"/>
</dbReference>
<dbReference type="AlphaFoldDB" id="A0AA41Q6D2"/>
<accession>A0AA41Q6D2</accession>
<name>A0AA41Q6D2_9ACTN</name>
<evidence type="ECO:0000256" key="2">
    <source>
        <dbReference type="SAM" id="Phobius"/>
    </source>
</evidence>
<feature type="region of interest" description="Disordered" evidence="1">
    <location>
        <begin position="177"/>
        <end position="201"/>
    </location>
</feature>